<dbReference type="Gene3D" id="3.40.50.300">
    <property type="entry name" value="P-loop containing nucleotide triphosphate hydrolases"/>
    <property type="match status" value="1"/>
</dbReference>
<dbReference type="STRING" id="83401.SAMN05421742_108112"/>
<dbReference type="PANTHER" id="PTHR34388">
    <property type="entry name" value="DNA POLYMERASE III SUBUNIT DELTA"/>
    <property type="match status" value="1"/>
</dbReference>
<dbReference type="GO" id="GO:0009360">
    <property type="term" value="C:DNA polymerase III complex"/>
    <property type="evidence" value="ECO:0007669"/>
    <property type="project" value="TreeGrafter"/>
</dbReference>
<proteinExistence type="inferred from homology"/>
<dbReference type="GO" id="GO:0006261">
    <property type="term" value="P:DNA-templated DNA replication"/>
    <property type="evidence" value="ECO:0007669"/>
    <property type="project" value="TreeGrafter"/>
</dbReference>
<keyword evidence="4" id="KW-0235">DNA replication</keyword>
<dbReference type="Gene3D" id="1.10.8.60">
    <property type="match status" value="1"/>
</dbReference>
<sequence>MKLAAPAINGFLANPDPKIRLVLVYGPDRGLVVERLDALTRRVAGDRHDPFRVAELAASEITAEPARLFDEAAAQALTGGRRVVRVVEAGDSLGKRLDAFLDDPPGDALILIEGGDLSPRSSLRVLAEKHPLAAALPCYADEGRTLETVIRDTLAEHGLGIAPEALELLHGLLGGDRALTRAELEKLALLAADSPGGKVTTADVLASVGDSSALDVERLAFAIADGRLDDSQQALQRLFQQGQAPITVLRGVARHFQRLHLCAGRIGRGTPPDKAMASLKPPVFFKHQAAFRNQLRAWDERRAARALALLTETEAACKTTGNPAQTLTARLVLQLAASVGRRG</sequence>
<evidence type="ECO:0000256" key="6">
    <source>
        <dbReference type="ARBA" id="ARBA00034754"/>
    </source>
</evidence>
<dbReference type="EMBL" id="FNCV01000008">
    <property type="protein sequence ID" value="SDH60842.1"/>
    <property type="molecule type" value="Genomic_DNA"/>
</dbReference>
<evidence type="ECO:0000256" key="3">
    <source>
        <dbReference type="ARBA" id="ARBA00022695"/>
    </source>
</evidence>
<reference evidence="9" key="1">
    <citation type="submission" date="2016-10" db="EMBL/GenBank/DDBJ databases">
        <authorList>
            <person name="Varghese N."/>
            <person name="Submissions S."/>
        </authorList>
    </citation>
    <scope>NUCLEOTIDE SEQUENCE [LARGE SCALE GENOMIC DNA]</scope>
    <source>
        <strain evidence="9">930I</strain>
    </source>
</reference>
<dbReference type="SUPFAM" id="SSF52540">
    <property type="entry name" value="P-loop containing nucleoside triphosphate hydrolases"/>
    <property type="match status" value="1"/>
</dbReference>
<dbReference type="RefSeq" id="WP_092620647.1">
    <property type="nucleotide sequence ID" value="NZ_FNCV01000008.1"/>
</dbReference>
<dbReference type="Gene3D" id="1.20.272.10">
    <property type="match status" value="1"/>
</dbReference>
<comment type="catalytic activity">
    <reaction evidence="7">
        <text>DNA(n) + a 2'-deoxyribonucleoside 5'-triphosphate = DNA(n+1) + diphosphate</text>
        <dbReference type="Rhea" id="RHEA:22508"/>
        <dbReference type="Rhea" id="RHEA-COMP:17339"/>
        <dbReference type="Rhea" id="RHEA-COMP:17340"/>
        <dbReference type="ChEBI" id="CHEBI:33019"/>
        <dbReference type="ChEBI" id="CHEBI:61560"/>
        <dbReference type="ChEBI" id="CHEBI:173112"/>
        <dbReference type="EC" id="2.7.7.7"/>
    </reaction>
</comment>
<dbReference type="AlphaFoldDB" id="A0A1G8DT68"/>
<accession>A0A1G8DT68</accession>
<dbReference type="SUPFAM" id="SSF48019">
    <property type="entry name" value="post-AAA+ oligomerization domain-like"/>
    <property type="match status" value="1"/>
</dbReference>
<dbReference type="PANTHER" id="PTHR34388:SF1">
    <property type="entry name" value="DNA POLYMERASE III SUBUNIT DELTA"/>
    <property type="match status" value="1"/>
</dbReference>
<keyword evidence="3" id="KW-0548">Nucleotidyltransferase</keyword>
<dbReference type="GO" id="GO:0003677">
    <property type="term" value="F:DNA binding"/>
    <property type="evidence" value="ECO:0007669"/>
    <property type="project" value="InterPro"/>
</dbReference>
<dbReference type="InterPro" id="IPR027417">
    <property type="entry name" value="P-loop_NTPase"/>
</dbReference>
<dbReference type="EC" id="2.7.7.7" evidence="1"/>
<dbReference type="Proteomes" id="UP000217076">
    <property type="component" value="Unassembled WGS sequence"/>
</dbReference>
<keyword evidence="2" id="KW-0808">Transferase</keyword>
<comment type="similarity">
    <text evidence="6">Belongs to the DNA polymerase HolA subunit family.</text>
</comment>
<dbReference type="InterPro" id="IPR008921">
    <property type="entry name" value="DNA_pol3_clamp-load_cplx_C"/>
</dbReference>
<evidence type="ECO:0000256" key="4">
    <source>
        <dbReference type="ARBA" id="ARBA00022705"/>
    </source>
</evidence>
<organism evidence="8 9">
    <name type="scientific">Roseospirillum parvum</name>
    <dbReference type="NCBI Taxonomy" id="83401"/>
    <lineage>
        <taxon>Bacteria</taxon>
        <taxon>Pseudomonadati</taxon>
        <taxon>Pseudomonadota</taxon>
        <taxon>Alphaproteobacteria</taxon>
        <taxon>Rhodospirillales</taxon>
        <taxon>Rhodospirillaceae</taxon>
        <taxon>Roseospirillum</taxon>
    </lineage>
</organism>
<dbReference type="GO" id="GO:0003887">
    <property type="term" value="F:DNA-directed DNA polymerase activity"/>
    <property type="evidence" value="ECO:0007669"/>
    <property type="project" value="UniProtKB-KW"/>
</dbReference>
<name>A0A1G8DT68_9PROT</name>
<evidence type="ECO:0000256" key="5">
    <source>
        <dbReference type="ARBA" id="ARBA00022932"/>
    </source>
</evidence>
<evidence type="ECO:0000256" key="2">
    <source>
        <dbReference type="ARBA" id="ARBA00022679"/>
    </source>
</evidence>
<gene>
    <name evidence="8" type="ORF">SAMN05421742_108112</name>
</gene>
<dbReference type="InterPro" id="IPR005790">
    <property type="entry name" value="DNA_polIII_delta"/>
</dbReference>
<protein>
    <recommendedName>
        <fullName evidence="1">DNA-directed DNA polymerase</fullName>
        <ecNumber evidence="1">2.7.7.7</ecNumber>
    </recommendedName>
</protein>
<evidence type="ECO:0000313" key="9">
    <source>
        <dbReference type="Proteomes" id="UP000217076"/>
    </source>
</evidence>
<evidence type="ECO:0000256" key="7">
    <source>
        <dbReference type="ARBA" id="ARBA00049244"/>
    </source>
</evidence>
<keyword evidence="5" id="KW-0239">DNA-directed DNA polymerase</keyword>
<dbReference type="NCBIfam" id="TIGR01128">
    <property type="entry name" value="holA"/>
    <property type="match status" value="1"/>
</dbReference>
<dbReference type="OrthoDB" id="9804983at2"/>
<evidence type="ECO:0000256" key="1">
    <source>
        <dbReference type="ARBA" id="ARBA00012417"/>
    </source>
</evidence>
<keyword evidence="9" id="KW-1185">Reference proteome</keyword>
<evidence type="ECO:0000313" key="8">
    <source>
        <dbReference type="EMBL" id="SDH60842.1"/>
    </source>
</evidence>